<dbReference type="Proteomes" id="UP000094969">
    <property type="component" value="Chromosome"/>
</dbReference>
<keyword evidence="6 9" id="KW-0418">Kinase</keyword>
<evidence type="ECO:0000313" key="10">
    <source>
        <dbReference type="Proteomes" id="UP000094969"/>
    </source>
</evidence>
<dbReference type="PANTHER" id="PTHR41523:SF8">
    <property type="entry name" value="ETHYLENE RESPONSE SENSOR PROTEIN"/>
    <property type="match status" value="1"/>
</dbReference>
<evidence type="ECO:0000256" key="3">
    <source>
        <dbReference type="ARBA" id="ARBA00022553"/>
    </source>
</evidence>
<proteinExistence type="predicted"/>
<name>A0A1D7U2N7_9HYPH</name>
<keyword evidence="3" id="KW-0597">Phosphoprotein</keyword>
<dbReference type="EMBL" id="CP017147">
    <property type="protein sequence ID" value="AOO81631.1"/>
    <property type="molecule type" value="Genomic_DNA"/>
</dbReference>
<evidence type="ECO:0000256" key="5">
    <source>
        <dbReference type="ARBA" id="ARBA00022741"/>
    </source>
</evidence>
<dbReference type="InterPro" id="IPR011102">
    <property type="entry name" value="Sig_transdc_His_kinase_HWE"/>
</dbReference>
<dbReference type="InterPro" id="IPR035965">
    <property type="entry name" value="PAS-like_dom_sf"/>
</dbReference>
<evidence type="ECO:0000259" key="8">
    <source>
        <dbReference type="SMART" id="SM00911"/>
    </source>
</evidence>
<evidence type="ECO:0000256" key="2">
    <source>
        <dbReference type="ARBA" id="ARBA00012438"/>
    </source>
</evidence>
<keyword evidence="10" id="KW-1185">Reference proteome</keyword>
<keyword evidence="4" id="KW-0808">Transferase</keyword>
<dbReference type="Gene3D" id="3.30.450.20">
    <property type="entry name" value="PAS domain"/>
    <property type="match status" value="2"/>
</dbReference>
<organism evidence="9 10">
    <name type="scientific">Bosea vaviloviae</name>
    <dbReference type="NCBI Taxonomy" id="1526658"/>
    <lineage>
        <taxon>Bacteria</taxon>
        <taxon>Pseudomonadati</taxon>
        <taxon>Pseudomonadota</taxon>
        <taxon>Alphaproteobacteria</taxon>
        <taxon>Hyphomicrobiales</taxon>
        <taxon>Boseaceae</taxon>
        <taxon>Bosea</taxon>
    </lineage>
</organism>
<dbReference type="InterPro" id="IPR036890">
    <property type="entry name" value="HATPase_C_sf"/>
</dbReference>
<dbReference type="PANTHER" id="PTHR41523">
    <property type="entry name" value="TWO-COMPONENT SYSTEM SENSOR PROTEIN"/>
    <property type="match status" value="1"/>
</dbReference>
<dbReference type="EC" id="2.7.13.3" evidence="2"/>
<dbReference type="STRING" id="1526658.BHK69_15270"/>
<reference evidence="9 10" key="1">
    <citation type="journal article" date="2015" name="Antonie Van Leeuwenhoek">
        <title>Bosea vaviloviae sp. nov., a new species of slow-growing rhizobia isolated from nodules of the relict species Vavilovia formosa (Stev.) Fed.</title>
        <authorList>
            <person name="Safronova V.I."/>
            <person name="Kuznetsova I.G."/>
            <person name="Sazanova A.L."/>
            <person name="Kimeklis A.K."/>
            <person name="Belimov A.A."/>
            <person name="Andronov E.E."/>
            <person name="Pinaev A.G."/>
            <person name="Chizhevskaya E.P."/>
            <person name="Pukhaev A.R."/>
            <person name="Popov K.P."/>
            <person name="Willems A."/>
            <person name="Tikhonovich I.A."/>
        </authorList>
    </citation>
    <scope>NUCLEOTIDE SEQUENCE [LARGE SCALE GENOMIC DNA]</scope>
    <source>
        <strain evidence="9 10">Vaf18</strain>
    </source>
</reference>
<evidence type="ECO:0000256" key="7">
    <source>
        <dbReference type="ARBA" id="ARBA00022840"/>
    </source>
</evidence>
<sequence length="338" mass="36572">MHPQPFQSRLTVPFSHWTSDSLRRAIQAAGVALWSWNVAEDTFVMDEQGFGMWCVEQTDDLKFEDLSARIHPADRDRVRAAFTATRGVEGAYETDFRIMVGDDIRWISARGLGNDSGMHEGHLYGIFLDVTGRKQAEEGHELLAGEMSHRVKNLLAIASGLTQIASRSSSTAAEMAKDLTTRLTSLGRAHDLVRPLPGHQGTAALLGDLLSILLSPYEDMGAFSGRIRVAVPRMGVGEGAATTLALVIHELATNSVKYGALSSDEGTLDVSGSLEGDDIKIVWMERGGPSVEPSKVSGYGSRLVARSVNGQLNGVIDYAWEPEGLIVTLTLRVAKLAN</sequence>
<dbReference type="SUPFAM" id="SSF55874">
    <property type="entry name" value="ATPase domain of HSP90 chaperone/DNA topoisomerase II/histidine kinase"/>
    <property type="match status" value="1"/>
</dbReference>
<comment type="catalytic activity">
    <reaction evidence="1">
        <text>ATP + protein L-histidine = ADP + protein N-phospho-L-histidine.</text>
        <dbReference type="EC" id="2.7.13.3"/>
    </reaction>
</comment>
<dbReference type="Pfam" id="PF07536">
    <property type="entry name" value="HWE_HK"/>
    <property type="match status" value="1"/>
</dbReference>
<keyword evidence="5" id="KW-0547">Nucleotide-binding</keyword>
<accession>A0A1D7U2N7</accession>
<protein>
    <recommendedName>
        <fullName evidence="2">histidine kinase</fullName>
        <ecNumber evidence="2">2.7.13.3</ecNumber>
    </recommendedName>
</protein>
<dbReference type="GO" id="GO:0005524">
    <property type="term" value="F:ATP binding"/>
    <property type="evidence" value="ECO:0007669"/>
    <property type="project" value="UniProtKB-KW"/>
</dbReference>
<feature type="domain" description="Signal transduction histidine kinase HWE region" evidence="8">
    <location>
        <begin position="146"/>
        <end position="233"/>
    </location>
</feature>
<dbReference type="GO" id="GO:0004673">
    <property type="term" value="F:protein histidine kinase activity"/>
    <property type="evidence" value="ECO:0007669"/>
    <property type="project" value="UniProtKB-EC"/>
</dbReference>
<dbReference type="Gene3D" id="3.30.565.10">
    <property type="entry name" value="Histidine kinase-like ATPase, C-terminal domain"/>
    <property type="match status" value="1"/>
</dbReference>
<evidence type="ECO:0000256" key="4">
    <source>
        <dbReference type="ARBA" id="ARBA00022679"/>
    </source>
</evidence>
<dbReference type="SMART" id="SM00911">
    <property type="entry name" value="HWE_HK"/>
    <property type="match status" value="1"/>
</dbReference>
<gene>
    <name evidence="9" type="ORF">BHK69_15270</name>
</gene>
<keyword evidence="7" id="KW-0067">ATP-binding</keyword>
<dbReference type="KEGG" id="bvv:BHK69_15270"/>
<evidence type="ECO:0000256" key="1">
    <source>
        <dbReference type="ARBA" id="ARBA00000085"/>
    </source>
</evidence>
<dbReference type="AlphaFoldDB" id="A0A1D7U2N7"/>
<dbReference type="SUPFAM" id="SSF55785">
    <property type="entry name" value="PYP-like sensor domain (PAS domain)"/>
    <property type="match status" value="1"/>
</dbReference>
<evidence type="ECO:0000256" key="6">
    <source>
        <dbReference type="ARBA" id="ARBA00022777"/>
    </source>
</evidence>
<evidence type="ECO:0000313" key="9">
    <source>
        <dbReference type="EMBL" id="AOO81631.1"/>
    </source>
</evidence>